<evidence type="ECO:0000313" key="9">
    <source>
        <dbReference type="EMBL" id="CDW90970.1"/>
    </source>
</evidence>
<dbReference type="InParanoid" id="A0A078B8Z4"/>
<keyword evidence="5 6" id="KW-0472">Membrane</keyword>
<comment type="similarity">
    <text evidence="2">Belongs to the ERGIC family.</text>
</comment>
<name>A0A078B8Z4_STYLE</name>
<dbReference type="InterPro" id="IPR012936">
    <property type="entry name" value="Erv_C"/>
</dbReference>
<sequence>MAKGSAIARLDIFKRVPKDLTEPTFLTTVCFVILVLLSLSEVTRYLNVETKSDMLVDISHQDQKLNINVDIVFERLPCEVVSLDVQDVMGTHLVDVQGSLVKRRIDRLGNIISEKLVEHNQYDRLQIQKNTKEQLDGKEGCQLYGYIEINRVPGNFHISTHAYNDIVLGLSFEGYRFDYTYHINHVSFGKLHNFDIIKNKFKDQEFKNPLDGLSFIAPTDEQGQPGAIEGNFYLIAVPSYFKDLSGNLYQVYQLTQSHHISTNTGHNILKFNYELSPITVSFKQERESMTLFLVHICAIIGGIFTIVSIIDAIIHKSFSLLFKQRINKLS</sequence>
<dbReference type="InterPro" id="IPR045888">
    <property type="entry name" value="Erv"/>
</dbReference>
<feature type="domain" description="Endoplasmic reticulum vesicle transporter N-terminal" evidence="8">
    <location>
        <begin position="8"/>
        <end position="92"/>
    </location>
</feature>
<keyword evidence="10" id="KW-1185">Reference proteome</keyword>
<evidence type="ECO:0000259" key="7">
    <source>
        <dbReference type="Pfam" id="PF07970"/>
    </source>
</evidence>
<evidence type="ECO:0000259" key="8">
    <source>
        <dbReference type="Pfam" id="PF13850"/>
    </source>
</evidence>
<protein>
    <submittedName>
        <fullName evidence="9">Uncharacterized protein</fullName>
    </submittedName>
</protein>
<dbReference type="Pfam" id="PF13850">
    <property type="entry name" value="ERGIC_N"/>
    <property type="match status" value="1"/>
</dbReference>
<dbReference type="GO" id="GO:0016020">
    <property type="term" value="C:membrane"/>
    <property type="evidence" value="ECO:0007669"/>
    <property type="project" value="UniProtKB-SubCell"/>
</dbReference>
<evidence type="ECO:0000256" key="5">
    <source>
        <dbReference type="ARBA" id="ARBA00023136"/>
    </source>
</evidence>
<dbReference type="OMA" id="IIPAVWF"/>
<organism evidence="9 10">
    <name type="scientific">Stylonychia lemnae</name>
    <name type="common">Ciliate</name>
    <dbReference type="NCBI Taxonomy" id="5949"/>
    <lineage>
        <taxon>Eukaryota</taxon>
        <taxon>Sar</taxon>
        <taxon>Alveolata</taxon>
        <taxon>Ciliophora</taxon>
        <taxon>Intramacronucleata</taxon>
        <taxon>Spirotrichea</taxon>
        <taxon>Stichotrichia</taxon>
        <taxon>Sporadotrichida</taxon>
        <taxon>Oxytrichidae</taxon>
        <taxon>Stylonychinae</taxon>
        <taxon>Stylonychia</taxon>
    </lineage>
</organism>
<dbReference type="Pfam" id="PF07970">
    <property type="entry name" value="COPIIcoated_ERV"/>
    <property type="match status" value="1"/>
</dbReference>
<dbReference type="EMBL" id="CCKQ01018964">
    <property type="protein sequence ID" value="CDW90970.1"/>
    <property type="molecule type" value="Genomic_DNA"/>
</dbReference>
<dbReference type="PANTHER" id="PTHR10984:SF25">
    <property type="entry name" value="ENDOPLASMIC RETICULUM-GOLGI INTERMEDIATE COMPARTMENT PROTEIN 3"/>
    <property type="match status" value="1"/>
</dbReference>
<evidence type="ECO:0000256" key="4">
    <source>
        <dbReference type="ARBA" id="ARBA00022989"/>
    </source>
</evidence>
<accession>A0A078B8Z4</accession>
<reference evidence="9 10" key="1">
    <citation type="submission" date="2014-06" db="EMBL/GenBank/DDBJ databases">
        <authorList>
            <person name="Swart Estienne"/>
        </authorList>
    </citation>
    <scope>NUCLEOTIDE SEQUENCE [LARGE SCALE GENOMIC DNA]</scope>
    <source>
        <strain evidence="9 10">130c</strain>
    </source>
</reference>
<evidence type="ECO:0000313" key="10">
    <source>
        <dbReference type="Proteomes" id="UP000039865"/>
    </source>
</evidence>
<dbReference type="OrthoDB" id="270930at2759"/>
<feature type="transmembrane region" description="Helical" evidence="6">
    <location>
        <begin position="291"/>
        <end position="314"/>
    </location>
</feature>
<gene>
    <name evidence="9" type="primary">Contig3595.g3836</name>
    <name evidence="9" type="ORF">STYLEM_20118</name>
</gene>
<dbReference type="PANTHER" id="PTHR10984">
    <property type="entry name" value="ENDOPLASMIC RETICULUM-GOLGI INTERMEDIATE COMPARTMENT PROTEIN"/>
    <property type="match status" value="1"/>
</dbReference>
<evidence type="ECO:0000256" key="1">
    <source>
        <dbReference type="ARBA" id="ARBA00004141"/>
    </source>
</evidence>
<keyword evidence="4 6" id="KW-1133">Transmembrane helix</keyword>
<dbReference type="GO" id="GO:0030134">
    <property type="term" value="C:COPII-coated ER to Golgi transport vesicle"/>
    <property type="evidence" value="ECO:0007669"/>
    <property type="project" value="TreeGrafter"/>
</dbReference>
<dbReference type="AlphaFoldDB" id="A0A078B8Z4"/>
<keyword evidence="3 6" id="KW-0812">Transmembrane</keyword>
<proteinExistence type="inferred from homology"/>
<comment type="subcellular location">
    <subcellularLocation>
        <location evidence="1">Membrane</location>
        <topology evidence="1">Multi-pass membrane protein</topology>
    </subcellularLocation>
</comment>
<feature type="transmembrane region" description="Helical" evidence="6">
    <location>
        <begin position="25"/>
        <end position="46"/>
    </location>
</feature>
<dbReference type="Proteomes" id="UP000039865">
    <property type="component" value="Unassembled WGS sequence"/>
</dbReference>
<evidence type="ECO:0000256" key="3">
    <source>
        <dbReference type="ARBA" id="ARBA00022692"/>
    </source>
</evidence>
<feature type="domain" description="Endoplasmic reticulum vesicle transporter C-terminal" evidence="7">
    <location>
        <begin position="121"/>
        <end position="311"/>
    </location>
</feature>
<dbReference type="GO" id="GO:0005783">
    <property type="term" value="C:endoplasmic reticulum"/>
    <property type="evidence" value="ECO:0007669"/>
    <property type="project" value="TreeGrafter"/>
</dbReference>
<evidence type="ECO:0000256" key="6">
    <source>
        <dbReference type="SAM" id="Phobius"/>
    </source>
</evidence>
<dbReference type="InterPro" id="IPR039542">
    <property type="entry name" value="Erv_N"/>
</dbReference>
<evidence type="ECO:0000256" key="2">
    <source>
        <dbReference type="ARBA" id="ARBA00005648"/>
    </source>
</evidence>